<keyword evidence="1" id="KW-0131">Cell cycle</keyword>
<evidence type="ECO:0000313" key="1">
    <source>
        <dbReference type="EMBL" id="KDS56884.1"/>
    </source>
</evidence>
<dbReference type="RefSeq" id="WP_005845306.1">
    <property type="nucleotide sequence ID" value="NZ_JNHM01000002.1"/>
</dbReference>
<proteinExistence type="predicted"/>
<dbReference type="AlphaFoldDB" id="A0A069SNS0"/>
<evidence type="ECO:0000313" key="2">
    <source>
        <dbReference type="Proteomes" id="UP000027661"/>
    </source>
</evidence>
<dbReference type="GO" id="GO:0051301">
    <property type="term" value="P:cell division"/>
    <property type="evidence" value="ECO:0007669"/>
    <property type="project" value="UniProtKB-KW"/>
</dbReference>
<dbReference type="PATRIC" id="fig|1339352.3.peg.113"/>
<gene>
    <name evidence="1" type="ORF">M099_0119</name>
</gene>
<keyword evidence="1" id="KW-0132">Cell division</keyword>
<dbReference type="DNASU" id="5302361"/>
<dbReference type="Proteomes" id="UP000027661">
    <property type="component" value="Unassembled WGS sequence"/>
</dbReference>
<dbReference type="GeneID" id="5302361"/>
<reference evidence="1 2" key="1">
    <citation type="submission" date="2014-04" db="EMBL/GenBank/DDBJ databases">
        <authorList>
            <person name="Sears C."/>
            <person name="Carroll K."/>
            <person name="Sack B.R."/>
            <person name="Qadri F."/>
            <person name="Myers L.L."/>
            <person name="Chung G.-T."/>
            <person name="Escheverria P."/>
            <person name="Fraser C.M."/>
            <person name="Sadzewicz L."/>
            <person name="Shefchek K.A."/>
            <person name="Tallon L."/>
            <person name="Das S.P."/>
            <person name="Daugherty S."/>
            <person name="Mongodin E.F."/>
        </authorList>
    </citation>
    <scope>NUCLEOTIDE SEQUENCE [LARGE SCALE GENOMIC DNA]</scope>
    <source>
        <strain evidence="1 2">3975 RP4</strain>
    </source>
</reference>
<organism evidence="1 2">
    <name type="scientific">Phocaeicola vulgatus str. 3975 RP4</name>
    <dbReference type="NCBI Taxonomy" id="1339352"/>
    <lineage>
        <taxon>Bacteria</taxon>
        <taxon>Pseudomonadati</taxon>
        <taxon>Bacteroidota</taxon>
        <taxon>Bacteroidia</taxon>
        <taxon>Bacteroidales</taxon>
        <taxon>Bacteroidaceae</taxon>
        <taxon>Phocaeicola</taxon>
    </lineage>
</organism>
<sequence>MIKKILILLFLLLITAYLIVAVTAFNTKPADQVCKGMELIIKDSIDHGFISQKGILRLLNGKKLSPVGKKMGDINTRLLEEELSQHPLIENVECYRTPGCKIGIEVTQRLPILRVMANNGDNYYIDNKGKIMPIPNSSAHVAVVTGYVDRDFAVKELYTLGVFLQAHPLWDAQIEQINVTQAKELELVPRVGEHIIFLGKPGNYEEKFEKLKTFYEKGLNQVGWNKYSRISLEFNNQIICTKKEK</sequence>
<accession>A0A069SNS0</accession>
<dbReference type="EMBL" id="JNHM01000002">
    <property type="protein sequence ID" value="KDS56884.1"/>
    <property type="molecule type" value="Genomic_DNA"/>
</dbReference>
<comment type="caution">
    <text evidence="1">The sequence shown here is derived from an EMBL/GenBank/DDBJ whole genome shotgun (WGS) entry which is preliminary data.</text>
</comment>
<protein>
    <submittedName>
        <fullName evidence="1">Putative cell division protein</fullName>
    </submittedName>
</protein>
<name>A0A069SNS0_PHOVU</name>